<dbReference type="KEGG" id="mbg:BN140_1607"/>
<gene>
    <name evidence="2" type="ordered locus">BN140_1607</name>
</gene>
<dbReference type="BioCyc" id="MBOU1201294:BN140_RS08020-MONOMER"/>
<dbReference type="InterPro" id="IPR007280">
    <property type="entry name" value="Peptidase_C_arc/bac"/>
</dbReference>
<evidence type="ECO:0000313" key="3">
    <source>
        <dbReference type="Proteomes" id="UP000009007"/>
    </source>
</evidence>
<feature type="domain" description="Peptidase C-terminal archaeal/bacterial" evidence="1">
    <location>
        <begin position="59"/>
        <end position="133"/>
    </location>
</feature>
<keyword evidence="3" id="KW-1185">Reference proteome</keyword>
<dbReference type="AlphaFoldDB" id="I7KZY6"/>
<dbReference type="GeneID" id="13355985"/>
<dbReference type="EMBL" id="HE964772">
    <property type="protein sequence ID" value="CCJ36530.1"/>
    <property type="molecule type" value="Genomic_DNA"/>
</dbReference>
<accession>I7KZY6</accession>
<evidence type="ECO:0000313" key="2">
    <source>
        <dbReference type="EMBL" id="CCJ36530.1"/>
    </source>
</evidence>
<dbReference type="Proteomes" id="UP000009007">
    <property type="component" value="Chromosome I"/>
</dbReference>
<dbReference type="Pfam" id="PF04151">
    <property type="entry name" value="PPC"/>
    <property type="match status" value="1"/>
</dbReference>
<evidence type="ECO:0000259" key="1">
    <source>
        <dbReference type="Pfam" id="PF04151"/>
    </source>
</evidence>
<dbReference type="HOGENOM" id="CLU_145177_0_0_2"/>
<organism evidence="2 3">
    <name type="scientific">Methanoculleus bourgensis (strain ATCC 43281 / DSM 3045 / OCM 15 / MS2)</name>
    <name type="common">Methanogenium bourgense</name>
    <dbReference type="NCBI Taxonomy" id="1201294"/>
    <lineage>
        <taxon>Archaea</taxon>
        <taxon>Methanobacteriati</taxon>
        <taxon>Methanobacteriota</taxon>
        <taxon>Stenosarchaea group</taxon>
        <taxon>Methanomicrobia</taxon>
        <taxon>Methanomicrobiales</taxon>
        <taxon>Methanomicrobiaceae</taxon>
        <taxon>Methanoculleus</taxon>
    </lineage>
</organism>
<sequence>MRLCRIATGIMTSAVLLVPTVAAQETGEHNYIVTPARETITEDNPPFIPMIAGSIARGETDWYSTNVAAGTTELIIDLNRGDASNSLRMTVYAPGAAIGPYSDAYDAVNGRIYLRIKDSVGLHPGTWRFEIYGDRVIGTPDYTILTS</sequence>
<dbReference type="PATRIC" id="fig|1201294.9.peg.1765"/>
<dbReference type="STRING" id="1201294.BN140_1607"/>
<dbReference type="RefSeq" id="WP_014867504.1">
    <property type="nucleotide sequence ID" value="NC_018227.2"/>
</dbReference>
<protein>
    <recommendedName>
        <fullName evidence="1">Peptidase C-terminal archaeal/bacterial domain-containing protein</fullName>
    </recommendedName>
</protein>
<name>I7KZY6_METBM</name>
<reference evidence="3" key="1">
    <citation type="journal article" date="2012" name="J. Bacteriol.">
        <title>Complete genome sequence of the hydrogenotrophic, methanogenic archaeon Methanoculleus bourgensis strain MS2T, isolated from a sewage sludge digester.</title>
        <authorList>
            <person name="Maus I."/>
            <person name="Wibberg D."/>
            <person name="Stantscheff R."/>
            <person name="Eikmeyer F.G."/>
            <person name="Seffner A."/>
            <person name="Boelter J."/>
            <person name="Szczepanowski R."/>
            <person name="Blom J."/>
            <person name="Jaenicke S."/>
            <person name="Konig H."/>
            <person name="Puhler A."/>
            <person name="Schluter A."/>
        </authorList>
    </citation>
    <scope>NUCLEOTIDE SEQUENCE [LARGE SCALE GENOMIC DNA]</scope>
    <source>
        <strain evidence="3">ATCC 43281 / DSM 3045 / OCM 15 / MS2</strain>
    </source>
</reference>
<proteinExistence type="predicted"/>